<proteinExistence type="predicted"/>
<evidence type="ECO:0000313" key="10">
    <source>
        <dbReference type="Proteomes" id="UP000189513"/>
    </source>
</evidence>
<dbReference type="InterPro" id="IPR010541">
    <property type="entry name" value="Prp3_C"/>
</dbReference>
<feature type="region of interest" description="Disordered" evidence="6">
    <location>
        <begin position="1"/>
        <end position="80"/>
    </location>
</feature>
<name>A0A1V2LAH3_CYBFA</name>
<gene>
    <name evidence="9" type="ORF">BON22_1256</name>
</gene>
<dbReference type="GO" id="GO:0000398">
    <property type="term" value="P:mRNA splicing, via spliceosome"/>
    <property type="evidence" value="ECO:0007669"/>
    <property type="project" value="InterPro"/>
</dbReference>
<evidence type="ECO:0000256" key="3">
    <source>
        <dbReference type="ARBA" id="ARBA00023187"/>
    </source>
</evidence>
<evidence type="ECO:0000256" key="5">
    <source>
        <dbReference type="SAM" id="Coils"/>
    </source>
</evidence>
<dbReference type="VEuPathDB" id="FungiDB:BON22_1256"/>
<comment type="caution">
    <text evidence="9">The sequence shown here is derived from an EMBL/GenBank/DDBJ whole genome shotgun (WGS) entry which is preliminary data.</text>
</comment>
<reference evidence="10" key="1">
    <citation type="journal article" date="2017" name="Genome Announc.">
        <title>Genome sequences of Cyberlindnera fabianii 65, Pichia kudriavzevii 129, and Saccharomyces cerevisiae 131 isolated from fermented masau fruits in Zimbabwe.</title>
        <authorList>
            <person name="van Rijswijck I.M.H."/>
            <person name="Derks M.F.L."/>
            <person name="Abee T."/>
            <person name="de Ridder D."/>
            <person name="Smid E.J."/>
        </authorList>
    </citation>
    <scope>NUCLEOTIDE SEQUENCE [LARGE SCALE GENOMIC DNA]</scope>
    <source>
        <strain evidence="10">65</strain>
    </source>
</reference>
<evidence type="ECO:0000259" key="8">
    <source>
        <dbReference type="Pfam" id="PF08572"/>
    </source>
</evidence>
<keyword evidence="4" id="KW-0539">Nucleus</keyword>
<comment type="subcellular location">
    <subcellularLocation>
        <location evidence="1">Nucleus</location>
    </subcellularLocation>
</comment>
<feature type="region of interest" description="Disordered" evidence="6">
    <location>
        <begin position="299"/>
        <end position="324"/>
    </location>
</feature>
<feature type="domain" description="Pre-mRNA-splicing factor 3" evidence="8">
    <location>
        <begin position="113"/>
        <end position="312"/>
    </location>
</feature>
<dbReference type="InterPro" id="IPR027104">
    <property type="entry name" value="Prp3"/>
</dbReference>
<dbReference type="CDD" id="cd24162">
    <property type="entry name" value="Prp3_C"/>
    <property type="match status" value="1"/>
</dbReference>
<feature type="coiled-coil region" evidence="5">
    <location>
        <begin position="133"/>
        <end position="166"/>
    </location>
</feature>
<organism evidence="9 10">
    <name type="scientific">Cyberlindnera fabianii</name>
    <name type="common">Yeast</name>
    <name type="synonym">Hansenula fabianii</name>
    <dbReference type="NCBI Taxonomy" id="36022"/>
    <lineage>
        <taxon>Eukaryota</taxon>
        <taxon>Fungi</taxon>
        <taxon>Dikarya</taxon>
        <taxon>Ascomycota</taxon>
        <taxon>Saccharomycotina</taxon>
        <taxon>Saccharomycetes</taxon>
        <taxon>Phaffomycetales</taxon>
        <taxon>Phaffomycetaceae</taxon>
        <taxon>Cyberlindnera</taxon>
    </lineage>
</organism>
<evidence type="ECO:0000256" key="6">
    <source>
        <dbReference type="SAM" id="MobiDB-lite"/>
    </source>
</evidence>
<dbReference type="InterPro" id="IPR013881">
    <property type="entry name" value="Pre-mRNA_splic_Prp3_dom"/>
</dbReference>
<keyword evidence="10" id="KW-1185">Reference proteome</keyword>
<dbReference type="EMBL" id="MPUK01000002">
    <property type="protein sequence ID" value="ONH68889.1"/>
    <property type="molecule type" value="Genomic_DNA"/>
</dbReference>
<dbReference type="OMA" id="CVMHPRF"/>
<feature type="domain" description="Small nuclear ribonucleoprotein Prp3 C-terminal" evidence="7">
    <location>
        <begin position="335"/>
        <end position="452"/>
    </location>
</feature>
<evidence type="ECO:0000256" key="2">
    <source>
        <dbReference type="ARBA" id="ARBA00022664"/>
    </source>
</evidence>
<dbReference type="PANTHER" id="PTHR14212:SF0">
    <property type="entry name" value="U4_U6 SMALL NUCLEAR RIBONUCLEOPROTEIN PRP3"/>
    <property type="match status" value="1"/>
</dbReference>
<accession>A0A1V2LAH3</accession>
<evidence type="ECO:0000256" key="1">
    <source>
        <dbReference type="ARBA" id="ARBA00004123"/>
    </source>
</evidence>
<feature type="compositionally biased region" description="Basic and acidic residues" evidence="6">
    <location>
        <begin position="14"/>
        <end position="39"/>
    </location>
</feature>
<dbReference type="GO" id="GO:0046540">
    <property type="term" value="C:U4/U6 x U5 tri-snRNP complex"/>
    <property type="evidence" value="ECO:0007669"/>
    <property type="project" value="InterPro"/>
</dbReference>
<keyword evidence="3" id="KW-0508">mRNA splicing</keyword>
<dbReference type="STRING" id="36022.A0A1V2LAH3"/>
<dbReference type="AlphaFoldDB" id="A0A1V2LAH3"/>
<evidence type="ECO:0000256" key="4">
    <source>
        <dbReference type="ARBA" id="ARBA00023242"/>
    </source>
</evidence>
<keyword evidence="2" id="KW-0507">mRNA processing</keyword>
<dbReference type="Pfam" id="PF06544">
    <property type="entry name" value="Prp3_C"/>
    <property type="match status" value="1"/>
</dbReference>
<evidence type="ECO:0000313" key="9">
    <source>
        <dbReference type="EMBL" id="ONH68889.1"/>
    </source>
</evidence>
<protein>
    <submittedName>
        <fullName evidence="9">Uncharacterized protein</fullName>
    </submittedName>
</protein>
<sequence length="461" mass="52826">MSPKRPNDTAGEVPDLKRPKSDVASDKEDKIRRAKERIAQLKAAKAAKEAQKQQVTPPAMSPATSVSPPESKPTGRGLDVELHPLLTGKPMSTPLPIENPNLQRVNARGFQVNPYLSSISTARRKRELKFSEKGQYIAQAEQLRKQKELEEKKRRLDEMRRKAGLEPDLNIHEEKYKPDAPPAVEWWDLEFLESGDYDKPQVEKVSLYLQHPVPIPAPWESHVPEAKAPHLTKKEMKRKRRNERAERYQEQQDRIKLGLEAPPPPKVKLSNLMSALTNEAIKDPTAVEKRVRQEVEARRLQHEATNEERKLTKEQKHEKIEQKKEKDIQKGYYSAVFIVDKLEHPSHRFKVDTNAQQLGLVGTAIYGETLVLIVVEGSEKSIRFYKNLLLKRIKWQVGDGSDIDLSGNKCELLWEGQLREFHFKKWGIFHAEGDAGAIEYLSHFGVDSYYREALSKRGGSQ</sequence>
<dbReference type="Proteomes" id="UP000189513">
    <property type="component" value="Unassembled WGS sequence"/>
</dbReference>
<dbReference type="Pfam" id="PF08572">
    <property type="entry name" value="PRP3"/>
    <property type="match status" value="1"/>
</dbReference>
<keyword evidence="5" id="KW-0175">Coiled coil</keyword>
<evidence type="ECO:0000259" key="7">
    <source>
        <dbReference type="Pfam" id="PF06544"/>
    </source>
</evidence>
<dbReference type="PANTHER" id="PTHR14212">
    <property type="entry name" value="U4/U6-ASSOCIATED RNA SPLICING FACTOR-RELATED"/>
    <property type="match status" value="1"/>
</dbReference>